<name>A0A7J7J168_BUGNE</name>
<organism evidence="6 7">
    <name type="scientific">Bugula neritina</name>
    <name type="common">Brown bryozoan</name>
    <name type="synonym">Sertularia neritina</name>
    <dbReference type="NCBI Taxonomy" id="10212"/>
    <lineage>
        <taxon>Eukaryota</taxon>
        <taxon>Metazoa</taxon>
        <taxon>Spiralia</taxon>
        <taxon>Lophotrochozoa</taxon>
        <taxon>Bryozoa</taxon>
        <taxon>Gymnolaemata</taxon>
        <taxon>Cheilostomatida</taxon>
        <taxon>Flustrina</taxon>
        <taxon>Buguloidea</taxon>
        <taxon>Bugulidae</taxon>
        <taxon>Bugula</taxon>
    </lineage>
</organism>
<keyword evidence="2" id="KW-0812">Transmembrane</keyword>
<dbReference type="PANTHER" id="PTHR13659">
    <property type="entry name" value="AUTOSOMAL HIGHLY CONSERVED PROTEIN"/>
    <property type="match status" value="1"/>
</dbReference>
<evidence type="ECO:0000256" key="4">
    <source>
        <dbReference type="ARBA" id="ARBA00023136"/>
    </source>
</evidence>
<reference evidence="6" key="1">
    <citation type="submission" date="2020-06" db="EMBL/GenBank/DDBJ databases">
        <title>Draft genome of Bugula neritina, a colonial animal packing powerful symbionts and potential medicines.</title>
        <authorList>
            <person name="Rayko M."/>
        </authorList>
    </citation>
    <scope>NUCLEOTIDE SEQUENCE [LARGE SCALE GENOMIC DNA]</scope>
    <source>
        <strain evidence="6">Kwan_BN1</strain>
    </source>
</reference>
<gene>
    <name evidence="6" type="ORF">EB796_021864</name>
</gene>
<dbReference type="EMBL" id="VXIV02003210">
    <property type="protein sequence ID" value="KAF6019825.1"/>
    <property type="molecule type" value="Genomic_DNA"/>
</dbReference>
<dbReference type="AlphaFoldDB" id="A0A7J7J168"/>
<evidence type="ECO:0000256" key="1">
    <source>
        <dbReference type="ARBA" id="ARBA00004141"/>
    </source>
</evidence>
<dbReference type="InterPro" id="IPR010432">
    <property type="entry name" value="RDD"/>
</dbReference>
<keyword evidence="3" id="KW-1133">Transmembrane helix</keyword>
<dbReference type="InterPro" id="IPR039871">
    <property type="entry name" value="FAM8A1"/>
</dbReference>
<keyword evidence="7" id="KW-1185">Reference proteome</keyword>
<comment type="subcellular location">
    <subcellularLocation>
        <location evidence="1">Membrane</location>
        <topology evidence="1">Multi-pass membrane protein</topology>
    </subcellularLocation>
</comment>
<evidence type="ECO:0000313" key="7">
    <source>
        <dbReference type="Proteomes" id="UP000593567"/>
    </source>
</evidence>
<accession>A0A7J7J168</accession>
<protein>
    <recommendedName>
        <fullName evidence="5">RDD domain-containing protein</fullName>
    </recommendedName>
</protein>
<comment type="caution">
    <text evidence="6">The sequence shown here is derived from an EMBL/GenBank/DDBJ whole genome shotgun (WGS) entry which is preliminary data.</text>
</comment>
<dbReference type="PANTHER" id="PTHR13659:SF5">
    <property type="entry name" value="PROTEIN FAM8A1"/>
    <property type="match status" value="1"/>
</dbReference>
<dbReference type="Proteomes" id="UP000593567">
    <property type="component" value="Unassembled WGS sequence"/>
</dbReference>
<dbReference type="OrthoDB" id="10061042at2759"/>
<dbReference type="Pfam" id="PF06271">
    <property type="entry name" value="RDD"/>
    <property type="match status" value="1"/>
</dbReference>
<keyword evidence="4" id="KW-0472">Membrane</keyword>
<proteinExistence type="predicted"/>
<evidence type="ECO:0000256" key="2">
    <source>
        <dbReference type="ARBA" id="ARBA00022692"/>
    </source>
</evidence>
<sequence>MEPKKRTLPLSEYAQELRSWLHLSRHQYNMMSYCHQQYLYSAYTSTSQAATNNFGQTNTQTRIPPRQPPPRTFPLTAGSEVKIPTIGKRLAAECIDCVILYCIKFFLTYLLVTFADIKASHVLDFDYAYFITGELELEDVMQLSSEIVLVEFIHRLFVAVYEGVSLAYVTNIIPPGGFTPGKRIMGLAVISCDEVFSLGNDRFLVTGMRNPSLRK</sequence>
<evidence type="ECO:0000256" key="3">
    <source>
        <dbReference type="ARBA" id="ARBA00022989"/>
    </source>
</evidence>
<evidence type="ECO:0000259" key="5">
    <source>
        <dbReference type="Pfam" id="PF06271"/>
    </source>
</evidence>
<dbReference type="GO" id="GO:0016020">
    <property type="term" value="C:membrane"/>
    <property type="evidence" value="ECO:0007669"/>
    <property type="project" value="UniProtKB-SubCell"/>
</dbReference>
<evidence type="ECO:0000313" key="6">
    <source>
        <dbReference type="EMBL" id="KAF6019825.1"/>
    </source>
</evidence>
<feature type="domain" description="RDD" evidence="5">
    <location>
        <begin position="84"/>
        <end position="194"/>
    </location>
</feature>